<dbReference type="AlphaFoldDB" id="A0A2T7DV98"/>
<name>A0A2T7DV98_9POAL</name>
<evidence type="ECO:0000256" key="1">
    <source>
        <dbReference type="SAM" id="MobiDB-lite"/>
    </source>
</evidence>
<evidence type="ECO:0000313" key="3">
    <source>
        <dbReference type="Proteomes" id="UP000244336"/>
    </source>
</evidence>
<dbReference type="EMBL" id="CM009752">
    <property type="protein sequence ID" value="PUZ59505.1"/>
    <property type="molecule type" value="Genomic_DNA"/>
</dbReference>
<proteinExistence type="predicted"/>
<sequence>MVRGRQLPPPSKSRRQRSPSAPAPASWASTVCNLWLWEDVLNQCVCDVAGLLTAQSAEMPSMSNLQAKHMGGRSEPVCTRHAESLKEEVQHISDMAVSSGYLMCCFSF</sequence>
<dbReference type="OrthoDB" id="10337422at2759"/>
<dbReference type="Gramene" id="PUZ59505">
    <property type="protein sequence ID" value="PUZ59505"/>
    <property type="gene ID" value="GQ55_4G047400"/>
</dbReference>
<keyword evidence="3" id="KW-1185">Reference proteome</keyword>
<reference evidence="2 3" key="1">
    <citation type="submission" date="2018-04" db="EMBL/GenBank/DDBJ databases">
        <title>WGS assembly of Panicum hallii var. hallii HAL2.</title>
        <authorList>
            <person name="Lovell J."/>
            <person name="Jenkins J."/>
            <person name="Lowry D."/>
            <person name="Mamidi S."/>
            <person name="Sreedasyam A."/>
            <person name="Weng X."/>
            <person name="Barry K."/>
            <person name="Bonette J."/>
            <person name="Campitelli B."/>
            <person name="Daum C."/>
            <person name="Gordon S."/>
            <person name="Gould B."/>
            <person name="Lipzen A."/>
            <person name="MacQueen A."/>
            <person name="Palacio-Mejia J."/>
            <person name="Plott C."/>
            <person name="Shakirov E."/>
            <person name="Shu S."/>
            <person name="Yoshinaga Y."/>
            <person name="Zane M."/>
            <person name="Rokhsar D."/>
            <person name="Grimwood J."/>
            <person name="Schmutz J."/>
            <person name="Juenger T."/>
        </authorList>
    </citation>
    <scope>NUCLEOTIDE SEQUENCE [LARGE SCALE GENOMIC DNA]</scope>
    <source>
        <strain evidence="3">cv. HAL2</strain>
    </source>
</reference>
<dbReference type="Proteomes" id="UP000244336">
    <property type="component" value="Chromosome 4"/>
</dbReference>
<gene>
    <name evidence="2" type="ORF">GQ55_4G047400</name>
</gene>
<evidence type="ECO:0000313" key="2">
    <source>
        <dbReference type="EMBL" id="PUZ59505.1"/>
    </source>
</evidence>
<feature type="region of interest" description="Disordered" evidence="1">
    <location>
        <begin position="1"/>
        <end position="26"/>
    </location>
</feature>
<organism evidence="2 3">
    <name type="scientific">Panicum hallii var. hallii</name>
    <dbReference type="NCBI Taxonomy" id="1504633"/>
    <lineage>
        <taxon>Eukaryota</taxon>
        <taxon>Viridiplantae</taxon>
        <taxon>Streptophyta</taxon>
        <taxon>Embryophyta</taxon>
        <taxon>Tracheophyta</taxon>
        <taxon>Spermatophyta</taxon>
        <taxon>Magnoliopsida</taxon>
        <taxon>Liliopsida</taxon>
        <taxon>Poales</taxon>
        <taxon>Poaceae</taxon>
        <taxon>PACMAD clade</taxon>
        <taxon>Panicoideae</taxon>
        <taxon>Panicodae</taxon>
        <taxon>Paniceae</taxon>
        <taxon>Panicinae</taxon>
        <taxon>Panicum</taxon>
        <taxon>Panicum sect. Panicum</taxon>
    </lineage>
</organism>
<protein>
    <submittedName>
        <fullName evidence="2">Uncharacterized protein</fullName>
    </submittedName>
</protein>
<accession>A0A2T7DV98</accession>